<comment type="caution">
    <text evidence="1">The sequence shown here is derived from an EMBL/GenBank/DDBJ whole genome shotgun (WGS) entry which is preliminary data.</text>
</comment>
<dbReference type="EMBL" id="SRMA01026218">
    <property type="protein sequence ID" value="TRY86416.1"/>
    <property type="molecule type" value="Genomic_DNA"/>
</dbReference>
<evidence type="ECO:0000313" key="2">
    <source>
        <dbReference type="Proteomes" id="UP000316079"/>
    </source>
</evidence>
<dbReference type="Proteomes" id="UP000316079">
    <property type="component" value="Unassembled WGS sequence"/>
</dbReference>
<name>A0A553Q912_9TELE</name>
<keyword evidence="2" id="KW-1185">Reference proteome</keyword>
<sequence>MFHLRKHKLNVLGAERSLGKTSEPLSRFIDSLSGFLINDKVNTIESPLEKLESTTDELQINKPLVKGLPLWREESSGQWLSENAFTYPRPLPGGWTGDMHTIQRGCP</sequence>
<evidence type="ECO:0000313" key="1">
    <source>
        <dbReference type="EMBL" id="TRY86416.1"/>
    </source>
</evidence>
<accession>A0A553Q912</accession>
<protein>
    <submittedName>
        <fullName evidence="1">Uncharacterized protein</fullName>
    </submittedName>
</protein>
<reference evidence="1 2" key="1">
    <citation type="journal article" date="2019" name="Sci. Data">
        <title>Hybrid genome assembly and annotation of Danionella translucida.</title>
        <authorList>
            <person name="Kadobianskyi M."/>
            <person name="Schulze L."/>
            <person name="Schuelke M."/>
            <person name="Judkewitz B."/>
        </authorList>
    </citation>
    <scope>NUCLEOTIDE SEQUENCE [LARGE SCALE GENOMIC DNA]</scope>
    <source>
        <strain evidence="1 2">Bolton</strain>
    </source>
</reference>
<gene>
    <name evidence="1" type="ORF">DNTS_004196</name>
</gene>
<proteinExistence type="predicted"/>
<dbReference type="OrthoDB" id="1055097at2759"/>
<organism evidence="1 2">
    <name type="scientific">Danionella cerebrum</name>
    <dbReference type="NCBI Taxonomy" id="2873325"/>
    <lineage>
        <taxon>Eukaryota</taxon>
        <taxon>Metazoa</taxon>
        <taxon>Chordata</taxon>
        <taxon>Craniata</taxon>
        <taxon>Vertebrata</taxon>
        <taxon>Euteleostomi</taxon>
        <taxon>Actinopterygii</taxon>
        <taxon>Neopterygii</taxon>
        <taxon>Teleostei</taxon>
        <taxon>Ostariophysi</taxon>
        <taxon>Cypriniformes</taxon>
        <taxon>Danionidae</taxon>
        <taxon>Danioninae</taxon>
        <taxon>Danionella</taxon>
    </lineage>
</organism>
<dbReference type="AlphaFoldDB" id="A0A553Q912"/>